<dbReference type="InterPro" id="IPR052379">
    <property type="entry name" value="Type_VII_TA_RNase"/>
</dbReference>
<evidence type="ECO:0000313" key="6">
    <source>
        <dbReference type="Proteomes" id="UP000178646"/>
    </source>
</evidence>
<dbReference type="NCBIfam" id="NF047751">
    <property type="entry name" value="HepT_toxin"/>
    <property type="match status" value="1"/>
</dbReference>
<dbReference type="InterPro" id="IPR008201">
    <property type="entry name" value="HepT-like"/>
</dbReference>
<dbReference type="GO" id="GO:0110001">
    <property type="term" value="C:toxin-antitoxin complex"/>
    <property type="evidence" value="ECO:0007669"/>
    <property type="project" value="InterPro"/>
</dbReference>
<evidence type="ECO:0000256" key="3">
    <source>
        <dbReference type="ARBA" id="ARBA00022801"/>
    </source>
</evidence>
<gene>
    <name evidence="5" type="ORF">A2W59_02325</name>
</gene>
<evidence type="ECO:0008006" key="7">
    <source>
        <dbReference type="Google" id="ProtNLM"/>
    </source>
</evidence>
<name>A0A1G2PN07_9BACT</name>
<dbReference type="Pfam" id="PF01934">
    <property type="entry name" value="HepT-like"/>
    <property type="match status" value="1"/>
</dbReference>
<dbReference type="PANTHER" id="PTHR33397:SF3">
    <property type="entry name" value="MRNA NUCLEASE HEPT"/>
    <property type="match status" value="1"/>
</dbReference>
<dbReference type="AlphaFoldDB" id="A0A1G2PN07"/>
<proteinExistence type="inferred from homology"/>
<dbReference type="Proteomes" id="UP000178646">
    <property type="component" value="Unassembled WGS sequence"/>
</dbReference>
<comment type="caution">
    <text evidence="5">The sequence shown here is derived from an EMBL/GenBank/DDBJ whole genome shotgun (WGS) entry which is preliminary data.</text>
</comment>
<evidence type="ECO:0000256" key="4">
    <source>
        <dbReference type="ARBA" id="ARBA00024207"/>
    </source>
</evidence>
<sequence>MLNKNLIKTKIRSIQEYLVEIEPILSLPKDQVVSNIEKLRALERNFQLIVDAMLDINIHFIRELELGSPDDLKSTFVILVEGKIIPLDFAQKISPVVGLRNILVHGYEKVDRGLFVDSFQKNRQDFDKYLLLINSFLDDKK</sequence>
<organism evidence="5 6">
    <name type="scientific">Candidatus Terrybacteria bacterium RIFCSPHIGHO2_02_41_19</name>
    <dbReference type="NCBI Taxonomy" id="1802364"/>
    <lineage>
        <taxon>Bacteria</taxon>
        <taxon>Candidatus Terryibacteriota</taxon>
    </lineage>
</organism>
<keyword evidence="2" id="KW-0540">Nuclease</keyword>
<dbReference type="EMBL" id="MHSU01000039">
    <property type="protein sequence ID" value="OHA48982.1"/>
    <property type="molecule type" value="Genomic_DNA"/>
</dbReference>
<dbReference type="InterPro" id="IPR037038">
    <property type="entry name" value="HepT-like_sf"/>
</dbReference>
<reference evidence="5 6" key="1">
    <citation type="journal article" date="2016" name="Nat. Commun.">
        <title>Thousands of microbial genomes shed light on interconnected biogeochemical processes in an aquifer system.</title>
        <authorList>
            <person name="Anantharaman K."/>
            <person name="Brown C.T."/>
            <person name="Hug L.A."/>
            <person name="Sharon I."/>
            <person name="Castelle C.J."/>
            <person name="Probst A.J."/>
            <person name="Thomas B.C."/>
            <person name="Singh A."/>
            <person name="Wilkins M.J."/>
            <person name="Karaoz U."/>
            <person name="Brodie E.L."/>
            <person name="Williams K.H."/>
            <person name="Hubbard S.S."/>
            <person name="Banfield J.F."/>
        </authorList>
    </citation>
    <scope>NUCLEOTIDE SEQUENCE [LARGE SCALE GENOMIC DNA]</scope>
</reference>
<dbReference type="GO" id="GO:0004540">
    <property type="term" value="F:RNA nuclease activity"/>
    <property type="evidence" value="ECO:0007669"/>
    <property type="project" value="InterPro"/>
</dbReference>
<evidence type="ECO:0000313" key="5">
    <source>
        <dbReference type="EMBL" id="OHA48982.1"/>
    </source>
</evidence>
<keyword evidence="3" id="KW-0378">Hydrolase</keyword>
<comment type="similarity">
    <text evidence="4">Belongs to the HepT RNase toxin family.</text>
</comment>
<keyword evidence="1" id="KW-1277">Toxin-antitoxin system</keyword>
<dbReference type="PANTHER" id="PTHR33397">
    <property type="entry name" value="UPF0331 PROTEIN YUTE"/>
    <property type="match status" value="1"/>
</dbReference>
<dbReference type="Gene3D" id="1.20.120.580">
    <property type="entry name" value="bsu32300-like"/>
    <property type="match status" value="1"/>
</dbReference>
<evidence type="ECO:0000256" key="2">
    <source>
        <dbReference type="ARBA" id="ARBA00022722"/>
    </source>
</evidence>
<protein>
    <recommendedName>
        <fullName evidence="7">DUF86 domain-containing protein</fullName>
    </recommendedName>
</protein>
<dbReference type="GO" id="GO:0016787">
    <property type="term" value="F:hydrolase activity"/>
    <property type="evidence" value="ECO:0007669"/>
    <property type="project" value="UniProtKB-KW"/>
</dbReference>
<accession>A0A1G2PN07</accession>
<evidence type="ECO:0000256" key="1">
    <source>
        <dbReference type="ARBA" id="ARBA00022649"/>
    </source>
</evidence>